<reference evidence="2" key="1">
    <citation type="submission" date="2020-05" db="EMBL/GenBank/DDBJ databases">
        <title>Classification of alakaliphilic streptomycetes isolated from an alkaline soil next to Lonar Crater, India and a proposal for the recognition of Streptomyces alkaliterrae sp. nov.</title>
        <authorList>
            <person name="Golinska P."/>
        </authorList>
    </citation>
    <scope>NUCLEOTIDE SEQUENCE [LARGE SCALE GENOMIC DNA]</scope>
    <source>
        <strain evidence="2">OF3</strain>
    </source>
</reference>
<accession>A0A7W3WKV2</accession>
<dbReference type="AlphaFoldDB" id="A0A7W3WKV2"/>
<sequence length="425" mass="45738">MTGNKSLRRRMAEVGLTQVELAESINRDLRAAGYAGTVSDRTVRNWLTGKTRWPHRRQRAALEALFDCPAIELGFAPRDKTTGGTPVRPENAVLRRQFLSASTGATIAAVGGTVAATGAPLRVGMSDVERLHAKFAVIVASDHRYGGKVTIESQAAGLAGEALSLLARGSASQRVRSALYGCAASFTSSALWAAIDGRRFDAAQRHFDRASSLATMSGDSTIQFRIWSHAGSLFRHMARPTDALAANDVARNLPIARRVPLFASLGHARQAAIHGLTGDTRAAWQALGHAERAYERADKHIPRPVWMAAVKNRAELEELALSATLSLADYARAEAHAHRSLALLGASMGRDRAIVTARLAIAQLRQGEAEAAVATARSISPALIQQLPRVAHHLGVFDQALQEAQLASSVNDSWVEHRRYLKGNP</sequence>
<proteinExistence type="predicted"/>
<evidence type="ECO:0000313" key="2">
    <source>
        <dbReference type="Proteomes" id="UP000525686"/>
    </source>
</evidence>
<gene>
    <name evidence="1" type="ORF">H3146_12380</name>
</gene>
<name>A0A7W3WKV2_9ACTN</name>
<dbReference type="InterPro" id="IPR010982">
    <property type="entry name" value="Lambda_DNA-bd_dom_sf"/>
</dbReference>
<dbReference type="Gene3D" id="1.10.260.40">
    <property type="entry name" value="lambda repressor-like DNA-binding domains"/>
    <property type="match status" value="1"/>
</dbReference>
<comment type="caution">
    <text evidence="1">The sequence shown here is derived from an EMBL/GenBank/DDBJ whole genome shotgun (WGS) entry which is preliminary data.</text>
</comment>
<dbReference type="EMBL" id="JABJWZ010000092">
    <property type="protein sequence ID" value="MBB1254159.1"/>
    <property type="molecule type" value="Genomic_DNA"/>
</dbReference>
<evidence type="ECO:0000313" key="1">
    <source>
        <dbReference type="EMBL" id="MBB1254159.1"/>
    </source>
</evidence>
<protein>
    <submittedName>
        <fullName evidence="1">XRE family transcriptional regulator</fullName>
    </submittedName>
</protein>
<dbReference type="GO" id="GO:0003677">
    <property type="term" value="F:DNA binding"/>
    <property type="evidence" value="ECO:0007669"/>
    <property type="project" value="InterPro"/>
</dbReference>
<organism evidence="1 2">
    <name type="scientific">Streptomyces alkaliterrae</name>
    <dbReference type="NCBI Taxonomy" id="2213162"/>
    <lineage>
        <taxon>Bacteria</taxon>
        <taxon>Bacillati</taxon>
        <taxon>Actinomycetota</taxon>
        <taxon>Actinomycetes</taxon>
        <taxon>Kitasatosporales</taxon>
        <taxon>Streptomycetaceae</taxon>
        <taxon>Streptomyces</taxon>
    </lineage>
</organism>
<dbReference type="Proteomes" id="UP000525686">
    <property type="component" value="Unassembled WGS sequence"/>
</dbReference>
<dbReference type="RefSeq" id="WP_181354366.1">
    <property type="nucleotide sequence ID" value="NZ_JABJWZ010000092.1"/>
</dbReference>